<dbReference type="PANTHER" id="PTHR43649">
    <property type="entry name" value="ARABINOSE-BINDING PROTEIN-RELATED"/>
    <property type="match status" value="1"/>
</dbReference>
<evidence type="ECO:0000313" key="8">
    <source>
        <dbReference type="Proteomes" id="UP000321830"/>
    </source>
</evidence>
<organism evidence="7 8">
    <name type="scientific">Enterococcus villorum</name>
    <dbReference type="NCBI Taxonomy" id="112904"/>
    <lineage>
        <taxon>Bacteria</taxon>
        <taxon>Bacillati</taxon>
        <taxon>Bacillota</taxon>
        <taxon>Bacilli</taxon>
        <taxon>Lactobacillales</taxon>
        <taxon>Enterococcaceae</taxon>
        <taxon>Enterococcus</taxon>
    </lineage>
</organism>
<proteinExistence type="predicted"/>
<feature type="chain" id="PRO_5038841994" description="ABC transporter substrate-binding protein" evidence="6">
    <location>
        <begin position="20"/>
        <end position="366"/>
    </location>
</feature>
<protein>
    <recommendedName>
        <fullName evidence="9">ABC transporter substrate-binding protein</fullName>
    </recommendedName>
</protein>
<dbReference type="PANTHER" id="PTHR43649:SF33">
    <property type="entry name" value="POLYGALACTURONAN_RHAMNOGALACTURONAN-BINDING PROTEIN YTCQ"/>
    <property type="match status" value="1"/>
</dbReference>
<keyword evidence="1" id="KW-1003">Cell membrane</keyword>
<dbReference type="Gene3D" id="3.40.190.10">
    <property type="entry name" value="Periplasmic binding protein-like II"/>
    <property type="match status" value="2"/>
</dbReference>
<feature type="signal peptide" evidence="6">
    <location>
        <begin position="1"/>
        <end position="19"/>
    </location>
</feature>
<dbReference type="SUPFAM" id="SSF53850">
    <property type="entry name" value="Periplasmic binding protein-like II"/>
    <property type="match status" value="1"/>
</dbReference>
<evidence type="ECO:0008006" key="9">
    <source>
        <dbReference type="Google" id="ProtNLM"/>
    </source>
</evidence>
<dbReference type="AlphaFoldDB" id="A0A511IYA8"/>
<dbReference type="EMBL" id="BJWF01000001">
    <property type="protein sequence ID" value="GEL90751.1"/>
    <property type="molecule type" value="Genomic_DNA"/>
</dbReference>
<dbReference type="InterPro" id="IPR050490">
    <property type="entry name" value="Bact_solute-bd_prot1"/>
</dbReference>
<keyword evidence="5" id="KW-0449">Lipoprotein</keyword>
<evidence type="ECO:0000256" key="2">
    <source>
        <dbReference type="ARBA" id="ARBA00022729"/>
    </source>
</evidence>
<evidence type="ECO:0000256" key="3">
    <source>
        <dbReference type="ARBA" id="ARBA00023136"/>
    </source>
</evidence>
<sequence length="366" mass="41437">MKKKMFFAICLACSFLVLSACGNTKKKEEGSKAEVELNLDSQFPIIKKGHELTLHIMAPNAGLAEWKDMPTLKDYQEKTGIQLKYTTPPLADFGTRLNLAFASGELPDVVYGADSRTLTSSMEIDYGSQGILLPLEKYITPELMPNFYALTQEDPTLLKSITTPDGHIYSLPMVSRNATSIWWQGPMWYNGTWLEKLNITELPTTVDELYDLLLRFKNEDPNGNGKADEIPLSDVDMNSTRVWLMSAFGLRTRGIQVDDDKVFYTPTTENYKAYLEYMNKLYTEELLDKEVYGQSDEQKKAKGQNNQLGLFADYFSFFTTGRTEVEAMKDLMFQPLTSEWSKEAVIPGSPRISRGTFALTNVNPVF</sequence>
<evidence type="ECO:0000256" key="6">
    <source>
        <dbReference type="SAM" id="SignalP"/>
    </source>
</evidence>
<evidence type="ECO:0000313" key="7">
    <source>
        <dbReference type="EMBL" id="GEL90751.1"/>
    </source>
</evidence>
<keyword evidence="3" id="KW-0472">Membrane</keyword>
<dbReference type="PROSITE" id="PS51257">
    <property type="entry name" value="PROKAR_LIPOPROTEIN"/>
    <property type="match status" value="1"/>
</dbReference>
<keyword evidence="2 6" id="KW-0732">Signal</keyword>
<gene>
    <name evidence="7" type="ORF">EVI01_00880</name>
</gene>
<comment type="caution">
    <text evidence="7">The sequence shown here is derived from an EMBL/GenBank/DDBJ whole genome shotgun (WGS) entry which is preliminary data.</text>
</comment>
<dbReference type="Pfam" id="PF01547">
    <property type="entry name" value="SBP_bac_1"/>
    <property type="match status" value="1"/>
</dbReference>
<evidence type="ECO:0000256" key="1">
    <source>
        <dbReference type="ARBA" id="ARBA00022475"/>
    </source>
</evidence>
<evidence type="ECO:0000256" key="4">
    <source>
        <dbReference type="ARBA" id="ARBA00023139"/>
    </source>
</evidence>
<dbReference type="Proteomes" id="UP000321830">
    <property type="component" value="Unassembled WGS sequence"/>
</dbReference>
<keyword evidence="4" id="KW-0564">Palmitate</keyword>
<accession>A0A511IYA8</accession>
<evidence type="ECO:0000256" key="5">
    <source>
        <dbReference type="ARBA" id="ARBA00023288"/>
    </source>
</evidence>
<name>A0A511IYA8_9ENTE</name>
<reference evidence="7 8" key="1">
    <citation type="submission" date="2019-07" db="EMBL/GenBank/DDBJ databases">
        <title>Whole genome shotgun sequence of Enterococcus villorum NBRC 100699.</title>
        <authorList>
            <person name="Hosoyama A."/>
            <person name="Uohara A."/>
            <person name="Ohji S."/>
            <person name="Ichikawa N."/>
        </authorList>
    </citation>
    <scope>NUCLEOTIDE SEQUENCE [LARGE SCALE GENOMIC DNA]</scope>
    <source>
        <strain evidence="7 8">NBRC 100699</strain>
    </source>
</reference>
<dbReference type="InterPro" id="IPR006059">
    <property type="entry name" value="SBP"/>
</dbReference>